<dbReference type="Proteomes" id="UP000799440">
    <property type="component" value="Unassembled WGS sequence"/>
</dbReference>
<name>A0A6A6VEH1_9PLEO</name>
<feature type="compositionally biased region" description="Basic and acidic residues" evidence="1">
    <location>
        <begin position="247"/>
        <end position="256"/>
    </location>
</feature>
<feature type="compositionally biased region" description="Low complexity" evidence="1">
    <location>
        <begin position="136"/>
        <end position="146"/>
    </location>
</feature>
<evidence type="ECO:0000313" key="2">
    <source>
        <dbReference type="EMBL" id="KAF2748114.1"/>
    </source>
</evidence>
<feature type="compositionally biased region" description="Polar residues" evidence="1">
    <location>
        <begin position="147"/>
        <end position="167"/>
    </location>
</feature>
<gene>
    <name evidence="2" type="ORF">M011DRAFT_32053</name>
</gene>
<feature type="compositionally biased region" description="Pro residues" evidence="1">
    <location>
        <begin position="195"/>
        <end position="207"/>
    </location>
</feature>
<feature type="compositionally biased region" description="Basic and acidic residues" evidence="1">
    <location>
        <begin position="269"/>
        <end position="279"/>
    </location>
</feature>
<evidence type="ECO:0000256" key="1">
    <source>
        <dbReference type="SAM" id="MobiDB-lite"/>
    </source>
</evidence>
<feature type="compositionally biased region" description="Low complexity" evidence="1">
    <location>
        <begin position="183"/>
        <end position="194"/>
    </location>
</feature>
<sequence length="317" mass="34587">MAPLTTPKHELSLTLLFPSSPSPSRHPRAFLSQPLTVPLFLNFPSSRTPSPFPLLFLVQHCPFAASNTYQKLSSTHRIPTVHERTSTQTHHPKPTISAVLSLTSLTNGSSSPKGRGRSPPPASPSGPSTQLTQPNSPLLAPSPLSAQTARQDPSLSHFTKQSPNTPEMKSAQPSPPASPNLNPQPHCPTHTLPLPLHPHPPPHPQSPHPTTTTTTPTICPTCLTNFQQLPSRKRRCTETLTEFPRLLEYESDPSEREQEDAVSVSSEQEGGREEADRKRSLSSASSRSEGRWCGVGLGYVKVRRMFGFGWSGKEGRL</sequence>
<organism evidence="2 3">
    <name type="scientific">Sporormia fimetaria CBS 119925</name>
    <dbReference type="NCBI Taxonomy" id="1340428"/>
    <lineage>
        <taxon>Eukaryota</taxon>
        <taxon>Fungi</taxon>
        <taxon>Dikarya</taxon>
        <taxon>Ascomycota</taxon>
        <taxon>Pezizomycotina</taxon>
        <taxon>Dothideomycetes</taxon>
        <taxon>Pleosporomycetidae</taxon>
        <taxon>Pleosporales</taxon>
        <taxon>Sporormiaceae</taxon>
        <taxon>Sporormia</taxon>
    </lineage>
</organism>
<dbReference type="EMBL" id="MU006570">
    <property type="protein sequence ID" value="KAF2748114.1"/>
    <property type="molecule type" value="Genomic_DNA"/>
</dbReference>
<proteinExistence type="predicted"/>
<protein>
    <submittedName>
        <fullName evidence="2">Uncharacterized protein</fullName>
    </submittedName>
</protein>
<reference evidence="2" key="1">
    <citation type="journal article" date="2020" name="Stud. Mycol.">
        <title>101 Dothideomycetes genomes: a test case for predicting lifestyles and emergence of pathogens.</title>
        <authorList>
            <person name="Haridas S."/>
            <person name="Albert R."/>
            <person name="Binder M."/>
            <person name="Bloem J."/>
            <person name="Labutti K."/>
            <person name="Salamov A."/>
            <person name="Andreopoulos B."/>
            <person name="Baker S."/>
            <person name="Barry K."/>
            <person name="Bills G."/>
            <person name="Bluhm B."/>
            <person name="Cannon C."/>
            <person name="Castanera R."/>
            <person name="Culley D."/>
            <person name="Daum C."/>
            <person name="Ezra D."/>
            <person name="Gonzalez J."/>
            <person name="Henrissat B."/>
            <person name="Kuo A."/>
            <person name="Liang C."/>
            <person name="Lipzen A."/>
            <person name="Lutzoni F."/>
            <person name="Magnuson J."/>
            <person name="Mondo S."/>
            <person name="Nolan M."/>
            <person name="Ohm R."/>
            <person name="Pangilinan J."/>
            <person name="Park H.-J."/>
            <person name="Ramirez L."/>
            <person name="Alfaro M."/>
            <person name="Sun H."/>
            <person name="Tritt A."/>
            <person name="Yoshinaga Y."/>
            <person name="Zwiers L.-H."/>
            <person name="Turgeon B."/>
            <person name="Goodwin S."/>
            <person name="Spatafora J."/>
            <person name="Crous P."/>
            <person name="Grigoriev I."/>
        </authorList>
    </citation>
    <scope>NUCLEOTIDE SEQUENCE</scope>
    <source>
        <strain evidence="2">CBS 119925</strain>
    </source>
</reference>
<feature type="region of interest" description="Disordered" evidence="1">
    <location>
        <begin position="247"/>
        <end position="291"/>
    </location>
</feature>
<dbReference type="AlphaFoldDB" id="A0A6A6VEH1"/>
<keyword evidence="3" id="KW-1185">Reference proteome</keyword>
<evidence type="ECO:0000313" key="3">
    <source>
        <dbReference type="Proteomes" id="UP000799440"/>
    </source>
</evidence>
<feature type="compositionally biased region" description="Low complexity" evidence="1">
    <location>
        <begin position="104"/>
        <end position="113"/>
    </location>
</feature>
<accession>A0A6A6VEH1</accession>
<feature type="region of interest" description="Disordered" evidence="1">
    <location>
        <begin position="104"/>
        <end position="215"/>
    </location>
</feature>